<gene>
    <name evidence="3" type="ORF">CTI11_16205</name>
</gene>
<dbReference type="Pfam" id="PF02608">
    <property type="entry name" value="Bmp"/>
    <property type="match status" value="1"/>
</dbReference>
<dbReference type="InterPro" id="IPR003760">
    <property type="entry name" value="PnrA-like"/>
</dbReference>
<evidence type="ECO:0000313" key="3">
    <source>
        <dbReference type="EMBL" id="PII35092.1"/>
    </source>
</evidence>
<protein>
    <submittedName>
        <fullName evidence="3">BMP family ABC transporter substrate-binding protein</fullName>
    </submittedName>
</protein>
<accession>A0A2G7T572</accession>
<evidence type="ECO:0000259" key="2">
    <source>
        <dbReference type="Pfam" id="PF02608"/>
    </source>
</evidence>
<dbReference type="PANTHER" id="PTHR43208:SF1">
    <property type="entry name" value="ABC TRANSPORTER SUBSTRATE-BINDING PROTEIN"/>
    <property type="match status" value="1"/>
</dbReference>
<comment type="caution">
    <text evidence="3">The sequence shown here is derived from an EMBL/GenBank/DDBJ whole genome shotgun (WGS) entry which is preliminary data.</text>
</comment>
<dbReference type="PROSITE" id="PS51257">
    <property type="entry name" value="PROKAR_LIPOPROTEIN"/>
    <property type="match status" value="1"/>
</dbReference>
<dbReference type="AlphaFoldDB" id="A0A2G7T572"/>
<dbReference type="Gene3D" id="3.40.50.2300">
    <property type="match status" value="2"/>
</dbReference>
<keyword evidence="1" id="KW-0732">Signal</keyword>
<reference evidence="3" key="1">
    <citation type="submission" date="2017-10" db="EMBL/GenBank/DDBJ databases">
        <title>Chryseobacterium sp. B5 is a hydrocarbonoclastic and plant growth promoting bacterium.</title>
        <authorList>
            <person name="Thijs S."/>
            <person name="Gkorezis P."/>
            <person name="Van Hamme J."/>
        </authorList>
    </citation>
    <scope>NUCLEOTIDE SEQUENCE</scope>
    <source>
        <strain evidence="3">B5</strain>
    </source>
</reference>
<feature type="domain" description="ABC transporter substrate-binding protein PnrA-like" evidence="2">
    <location>
        <begin position="58"/>
        <end position="329"/>
    </location>
</feature>
<dbReference type="PANTHER" id="PTHR43208">
    <property type="entry name" value="ABC TRANSPORTER SUBSTRATE-BINDING PROTEIN"/>
    <property type="match status" value="1"/>
</dbReference>
<dbReference type="CDD" id="cd19963">
    <property type="entry name" value="PBP1_BMP-like"/>
    <property type="match status" value="1"/>
</dbReference>
<dbReference type="EMBL" id="PEKC01000062">
    <property type="protein sequence ID" value="PII35092.1"/>
    <property type="molecule type" value="Genomic_DNA"/>
</dbReference>
<sequence length="390" mass="41472">MPALRERTLKPGLKSTLVKMIGLSAISVAALTACGKKEEAAAPAPAAAPAAQAPAEKLKIGFMYVSPIGDGGWTFQHELGRKAIQEKFGDKVETSFVESVPESADAERVMRDMAGQGNKLIFATSFGYQEFVQKVAADLKDVKFEHATGYKNADNVATYDTKTFEGAYLAGIVAGGMTKTKTIGVVASVPIPEVVRNINSFVLGAQSVDPSIKAKVVWVNEWFAPPKESEAATSLINGGVDVLYQNTNSPAVLKTAEERGARAFGKDGDMSAFAPKAHLGSAVIDWTPYYSKVTQDTLDGKWQGGSFWWGVKEGAIDLVKIADDVPQDIKDKVAKARDGLKDGSFAVWTGPIKDNTGKEVLTAGQVGDLGFMTSINFFVNGVEGKVPGAK</sequence>
<proteinExistence type="predicted"/>
<evidence type="ECO:0000256" key="1">
    <source>
        <dbReference type="ARBA" id="ARBA00022729"/>
    </source>
</evidence>
<name>A0A2G7T572_9FLAO</name>
<dbReference type="InterPro" id="IPR052910">
    <property type="entry name" value="ABC-Purine-Binding"/>
</dbReference>
<dbReference type="GO" id="GO:0005886">
    <property type="term" value="C:plasma membrane"/>
    <property type="evidence" value="ECO:0007669"/>
    <property type="project" value="InterPro"/>
</dbReference>
<organism evidence="3">
    <name type="scientific">Chryseobacterium sp. B5</name>
    <dbReference type="NCBI Taxonomy" id="2050562"/>
    <lineage>
        <taxon>Bacteria</taxon>
        <taxon>Pseudomonadati</taxon>
        <taxon>Bacteroidota</taxon>
        <taxon>Flavobacteriia</taxon>
        <taxon>Flavobacteriales</taxon>
        <taxon>Weeksellaceae</taxon>
        <taxon>Chryseobacterium group</taxon>
        <taxon>Chryseobacterium</taxon>
    </lineage>
</organism>